<dbReference type="InterPro" id="IPR041628">
    <property type="entry name" value="ChlI/MoxR_AAA_lid"/>
</dbReference>
<feature type="domain" description="VWFA" evidence="3">
    <location>
        <begin position="386"/>
        <end position="527"/>
    </location>
</feature>
<feature type="compositionally biased region" description="Basic and acidic residues" evidence="2">
    <location>
        <begin position="261"/>
        <end position="270"/>
    </location>
</feature>
<sequence>MTDPATYAACLLAVDPVGLGGLCLRGGGGPARDALLAGLRAALPAGTPWRRVPLQVDDDRLLGGLDLGASLVAGRPVQQPGLLAEAAGGVLLLSMAERADAHLAARLAAALDGRHVPLSLVALDEGIEPDETLPASLRERLGLIATVTAATAGTLPDPAAIDAARARLAAITCDDATVQALCATAAALGIASLRTAWQAWCAARASAALAGRSAVTQADAELAARLVLAPRARTLPAPPEPPEASTAPPPPDPSADPAPPPDDRDPPMPAELRELQDQTLAAAQAAIPPGLLESLAGCTPRAGGGTGRRGDAARPAQSGRPLSPRRGTLHAGHRLDLLATLRAAIPWQRLRGRERDQRGLPDAPTRLLLRKDDFHLKRYRRPEQTTTVFVVDASGSQALHRLAEAKGAVELLLADCYVRRDCVALIAFRGTGAELLLPPTRSLARARRSLASLPGGGGTPLAAGLEAAWLLGRGVQAREEGRAVLVFLTDARANIARDGAPGRAQAAQDALTMAKRLRAEALHSLLIDTSPRPEPAAMALAQAMGARYVPLPHGQAAEVHGVVGAMR</sequence>
<dbReference type="CDD" id="cd01451">
    <property type="entry name" value="vWA_Magnesium_chelatase"/>
    <property type="match status" value="1"/>
</dbReference>
<dbReference type="NCBIfam" id="NF009943">
    <property type="entry name" value="PRK13406.1"/>
    <property type="match status" value="1"/>
</dbReference>
<evidence type="ECO:0000313" key="5">
    <source>
        <dbReference type="Proteomes" id="UP001200741"/>
    </source>
</evidence>
<feature type="region of interest" description="Disordered" evidence="2">
    <location>
        <begin position="294"/>
        <end position="331"/>
    </location>
</feature>
<dbReference type="Pfam" id="PF13519">
    <property type="entry name" value="VWA_2"/>
    <property type="match status" value="1"/>
</dbReference>
<dbReference type="InterPro" id="IPR036465">
    <property type="entry name" value="vWFA_dom_sf"/>
</dbReference>
<dbReference type="PANTHER" id="PTHR43473:SF2">
    <property type="entry name" value="MAGNESIUM-CHELATASE SUBUNIT CHLD, CHLOROPLASTIC"/>
    <property type="match status" value="1"/>
</dbReference>
<dbReference type="Proteomes" id="UP001200741">
    <property type="component" value="Unassembled WGS sequence"/>
</dbReference>
<dbReference type="SUPFAM" id="SSF53300">
    <property type="entry name" value="vWA-like"/>
    <property type="match status" value="1"/>
</dbReference>
<keyword evidence="4" id="KW-0436">Ligase</keyword>
<dbReference type="PANTHER" id="PTHR43473">
    <property type="entry name" value="MAGNESIUM-CHELATASE SUBUNIT CHLD, CHLOROPLASTIC"/>
    <property type="match status" value="1"/>
</dbReference>
<dbReference type="EMBL" id="JAJTWU010000003">
    <property type="protein sequence ID" value="MCE4554407.1"/>
    <property type="molecule type" value="Genomic_DNA"/>
</dbReference>
<dbReference type="InterPro" id="IPR027417">
    <property type="entry name" value="P-loop_NTPase"/>
</dbReference>
<dbReference type="Gene3D" id="1.10.8.80">
    <property type="entry name" value="Magnesium chelatase subunit I, C-Terminal domain"/>
    <property type="match status" value="1"/>
</dbReference>
<dbReference type="InterPro" id="IPR002035">
    <property type="entry name" value="VWF_A"/>
</dbReference>
<dbReference type="EC" id="6.6.1.1" evidence="4"/>
<evidence type="ECO:0000259" key="3">
    <source>
        <dbReference type="PROSITE" id="PS50234"/>
    </source>
</evidence>
<feature type="compositionally biased region" description="Pro residues" evidence="2">
    <location>
        <begin position="236"/>
        <end position="260"/>
    </location>
</feature>
<dbReference type="RefSeq" id="WP_233371331.1">
    <property type="nucleotide sequence ID" value="NZ_JAJTWU010000003.1"/>
</dbReference>
<dbReference type="Pfam" id="PF17863">
    <property type="entry name" value="AAA_lid_2"/>
    <property type="match status" value="1"/>
</dbReference>
<dbReference type="SUPFAM" id="SSF52540">
    <property type="entry name" value="P-loop containing nucleoside triphosphate hydrolases"/>
    <property type="match status" value="1"/>
</dbReference>
<organism evidence="4 5">
    <name type="scientific">Pelomonas cellulosilytica</name>
    <dbReference type="NCBI Taxonomy" id="2906762"/>
    <lineage>
        <taxon>Bacteria</taxon>
        <taxon>Pseudomonadati</taxon>
        <taxon>Pseudomonadota</taxon>
        <taxon>Betaproteobacteria</taxon>
        <taxon>Burkholderiales</taxon>
        <taxon>Sphaerotilaceae</taxon>
        <taxon>Roseateles</taxon>
    </lineage>
</organism>
<dbReference type="InterPro" id="IPR041702">
    <property type="entry name" value="BchD/ChlD_VWA"/>
</dbReference>
<dbReference type="PROSITE" id="PS50234">
    <property type="entry name" value="VWFA"/>
    <property type="match status" value="1"/>
</dbReference>
<name>A0ABS8XRU0_9BURK</name>
<feature type="region of interest" description="Disordered" evidence="2">
    <location>
        <begin position="233"/>
        <end position="270"/>
    </location>
</feature>
<dbReference type="SMART" id="SM00327">
    <property type="entry name" value="VWA"/>
    <property type="match status" value="1"/>
</dbReference>
<proteinExistence type="inferred from homology"/>
<dbReference type="GO" id="GO:0016851">
    <property type="term" value="F:magnesium chelatase activity"/>
    <property type="evidence" value="ECO:0007669"/>
    <property type="project" value="UniProtKB-EC"/>
</dbReference>
<dbReference type="Gene3D" id="3.40.50.410">
    <property type="entry name" value="von Willebrand factor, type A domain"/>
    <property type="match status" value="1"/>
</dbReference>
<reference evidence="4 5" key="1">
    <citation type="submission" date="2021-12" db="EMBL/GenBank/DDBJ databases">
        <title>Genome seq of P8.</title>
        <authorList>
            <person name="Seo T."/>
        </authorList>
    </citation>
    <scope>NUCLEOTIDE SEQUENCE [LARGE SCALE GENOMIC DNA]</scope>
    <source>
        <strain evidence="4 5">P8</strain>
    </source>
</reference>
<protein>
    <submittedName>
        <fullName evidence="4">Magnesium chelatase subunit D</fullName>
        <ecNumber evidence="4">6.6.1.1</ecNumber>
    </submittedName>
</protein>
<comment type="caution">
    <text evidence="4">The sequence shown here is derived from an EMBL/GenBank/DDBJ whole genome shotgun (WGS) entry which is preliminary data.</text>
</comment>
<keyword evidence="5" id="KW-1185">Reference proteome</keyword>
<evidence type="ECO:0000256" key="2">
    <source>
        <dbReference type="SAM" id="MobiDB-lite"/>
    </source>
</evidence>
<gene>
    <name evidence="4" type="ORF">LXT13_08105</name>
</gene>
<comment type="similarity">
    <text evidence="1">Belongs to the Mg-chelatase subunits D/I family.</text>
</comment>
<accession>A0ABS8XRU0</accession>
<evidence type="ECO:0000256" key="1">
    <source>
        <dbReference type="ARBA" id="ARBA00005799"/>
    </source>
</evidence>
<dbReference type="Gene3D" id="3.40.50.300">
    <property type="entry name" value="P-loop containing nucleotide triphosphate hydrolases"/>
    <property type="match status" value="1"/>
</dbReference>
<evidence type="ECO:0000313" key="4">
    <source>
        <dbReference type="EMBL" id="MCE4554407.1"/>
    </source>
</evidence>